<protein>
    <submittedName>
        <fullName evidence="1">IS1 family transposase</fullName>
    </submittedName>
</protein>
<dbReference type="EMBL" id="CP034752">
    <property type="protein sequence ID" value="QBH97576.1"/>
    <property type="molecule type" value="Genomic_DNA"/>
</dbReference>
<dbReference type="AlphaFoldDB" id="A0A411WN50"/>
<proteinExistence type="predicted"/>
<dbReference type="OrthoDB" id="1086493at2"/>
<reference evidence="1 2" key="1">
    <citation type="submission" date="2019-03" db="EMBL/GenBank/DDBJ databases">
        <title>Pragia sp. nov. isolated from the gut tract of Carduelis flavirostris.</title>
        <authorList>
            <person name="Ge Y."/>
        </authorList>
    </citation>
    <scope>NUCLEOTIDE SEQUENCE [LARGE SCALE GENOMIC DNA]</scope>
    <source>
        <strain evidence="1 2">CF-458</strain>
    </source>
</reference>
<gene>
    <name evidence="1" type="ORF">EKN56_14905</name>
</gene>
<keyword evidence="2" id="KW-1185">Reference proteome</keyword>
<name>A0A411WN50_9GAMM</name>
<accession>A0A411WN50</accession>
<evidence type="ECO:0000313" key="1">
    <source>
        <dbReference type="EMBL" id="QBH97576.1"/>
    </source>
</evidence>
<organism evidence="1 2">
    <name type="scientific">Limnobaculum zhutongyuii</name>
    <dbReference type="NCBI Taxonomy" id="2498113"/>
    <lineage>
        <taxon>Bacteria</taxon>
        <taxon>Pseudomonadati</taxon>
        <taxon>Pseudomonadota</taxon>
        <taxon>Gammaproteobacteria</taxon>
        <taxon>Enterobacterales</taxon>
        <taxon>Budviciaceae</taxon>
        <taxon>Limnobaculum</taxon>
    </lineage>
</organism>
<evidence type="ECO:0000313" key="2">
    <source>
        <dbReference type="Proteomes" id="UP000293154"/>
    </source>
</evidence>
<dbReference type="Proteomes" id="UP000293154">
    <property type="component" value="Chromosome"/>
</dbReference>
<sequence length="96" mass="11054">MTIFSKKKKTICHICGRNDGTKKYGVGAAGQQRYYCMHCNKTFQTTYIYKGKEFNIAAQVEALWEKHHTPEQISTELQVPLVKVKSLVMLLEEKDV</sequence>
<dbReference type="KEGG" id="prag:EKN56_14905"/>
<dbReference type="RefSeq" id="WP_130592508.1">
    <property type="nucleotide sequence ID" value="NZ_CP034752.1"/>
</dbReference>